<dbReference type="InterPro" id="IPR039424">
    <property type="entry name" value="SBP_5"/>
</dbReference>
<accession>A0A328VKM6</accession>
<dbReference type="PROSITE" id="PS51257">
    <property type="entry name" value="PROKAR_LIPOPROTEIN"/>
    <property type="match status" value="1"/>
</dbReference>
<comment type="caution">
    <text evidence="2">The sequence shown here is derived from an EMBL/GenBank/DDBJ whole genome shotgun (WGS) entry which is preliminary data.</text>
</comment>
<dbReference type="PANTHER" id="PTHR30290">
    <property type="entry name" value="PERIPLASMIC BINDING COMPONENT OF ABC TRANSPORTER"/>
    <property type="match status" value="1"/>
</dbReference>
<keyword evidence="3" id="KW-1185">Reference proteome</keyword>
<dbReference type="GO" id="GO:0042597">
    <property type="term" value="C:periplasmic space"/>
    <property type="evidence" value="ECO:0007669"/>
    <property type="project" value="UniProtKB-ARBA"/>
</dbReference>
<name>A0A328VKM6_9CHLR</name>
<evidence type="ECO:0000313" key="3">
    <source>
        <dbReference type="Proteomes" id="UP000248706"/>
    </source>
</evidence>
<protein>
    <recommendedName>
        <fullName evidence="1">Solute-binding protein family 5 domain-containing protein</fullName>
    </recommendedName>
</protein>
<dbReference type="EMBL" id="MCIF01000002">
    <property type="protein sequence ID" value="RAQ94775.1"/>
    <property type="molecule type" value="Genomic_DNA"/>
</dbReference>
<dbReference type="Gene3D" id="3.10.105.10">
    <property type="entry name" value="Dipeptide-binding Protein, Domain 3"/>
    <property type="match status" value="1"/>
</dbReference>
<dbReference type="GO" id="GO:0015833">
    <property type="term" value="P:peptide transport"/>
    <property type="evidence" value="ECO:0007669"/>
    <property type="project" value="TreeGrafter"/>
</dbReference>
<evidence type="ECO:0000259" key="1">
    <source>
        <dbReference type="Pfam" id="PF00496"/>
    </source>
</evidence>
<evidence type="ECO:0000313" key="2">
    <source>
        <dbReference type="EMBL" id="RAQ94775.1"/>
    </source>
</evidence>
<dbReference type="AlphaFoldDB" id="A0A328VKM6"/>
<dbReference type="GO" id="GO:0043190">
    <property type="term" value="C:ATP-binding cassette (ABC) transporter complex"/>
    <property type="evidence" value="ECO:0007669"/>
    <property type="project" value="InterPro"/>
</dbReference>
<organism evidence="2 3">
    <name type="scientific">Thermogemmatispora tikiterensis</name>
    <dbReference type="NCBI Taxonomy" id="1825093"/>
    <lineage>
        <taxon>Bacteria</taxon>
        <taxon>Bacillati</taxon>
        <taxon>Chloroflexota</taxon>
        <taxon>Ktedonobacteria</taxon>
        <taxon>Thermogemmatisporales</taxon>
        <taxon>Thermogemmatisporaceae</taxon>
        <taxon>Thermogemmatispora</taxon>
    </lineage>
</organism>
<dbReference type="CDD" id="cd08509">
    <property type="entry name" value="PBP2_TmCBP_oligosaccharides_like"/>
    <property type="match status" value="1"/>
</dbReference>
<dbReference type="PIRSF" id="PIRSF002741">
    <property type="entry name" value="MppA"/>
    <property type="match status" value="1"/>
</dbReference>
<dbReference type="InterPro" id="IPR030678">
    <property type="entry name" value="Peptide/Ni-bd"/>
</dbReference>
<reference evidence="2 3" key="1">
    <citation type="submission" date="2016-08" db="EMBL/GenBank/DDBJ databases">
        <title>Analysis of Carbohydrate Active Enzymes in Thermogemmatispora T81 Reveals Carbohydrate Degradation Ability.</title>
        <authorList>
            <person name="Tomazini A."/>
            <person name="Lal S."/>
            <person name="Stott M."/>
            <person name="Henrissat B."/>
            <person name="Polikarpov I."/>
            <person name="Sparling R."/>
            <person name="Levin D.B."/>
        </authorList>
    </citation>
    <scope>NUCLEOTIDE SEQUENCE [LARGE SCALE GENOMIC DNA]</scope>
    <source>
        <strain evidence="2 3">T81</strain>
    </source>
</reference>
<dbReference type="OrthoDB" id="9796817at2"/>
<dbReference type="Gene3D" id="3.40.190.10">
    <property type="entry name" value="Periplasmic binding protein-like II"/>
    <property type="match status" value="1"/>
</dbReference>
<proteinExistence type="predicted"/>
<dbReference type="PANTHER" id="PTHR30290:SF82">
    <property type="entry name" value="ABC-TYPE DIPEPTIDE_OLIGOPEPTIDE TRANSPORT SYSTEM, PERIPLASMIC COMPONENT"/>
    <property type="match status" value="1"/>
</dbReference>
<dbReference type="Gene3D" id="3.90.76.10">
    <property type="entry name" value="Dipeptide-binding Protein, Domain 1"/>
    <property type="match status" value="1"/>
</dbReference>
<dbReference type="InterPro" id="IPR000914">
    <property type="entry name" value="SBP_5_dom"/>
</dbReference>
<sequence>MFGNSERKTGMKRKAGTLCLSLLAILALLLTACGGSSSQSSQSGKKVLTLAAQASAFTDQGFNPYAPTPNIGINGFVYETLEFCNVNDNTYHPLLALSHQFNSDYTQVTFHLRQGVKWNDGQPFSADDVVFTFNALKQYPAADLNGDWGYLKSVTAPDANTVVMTFQKPFPGAIYYIAGLTVIIPKHIFESVGDITKYYSSKPVGTGPFVVAKYTSDLLVLDKNPNYYQANLVKVDEIKEPRYKDNDAFKLVMPSGQVDWSGYYADNLQQNFVARDPQHFHYFMAPVDEFGIFIDVHDPLLSDVAVRKAISVAIDRQAAAQQGESGLVPPVPQTGLLPTPGNQQYILPEYANLSTAPNASQAQQILKSAGYTQGSDGIFTKNGQRLSFELISVAEYSDWNKWAQVVQSNLKAAGIDIHIKLMPEAQYLTFRAEAKPYQLMISGVGGGPTPYFIYNGTLSSQSLPPNGRNSSYWKDAQTDQLLQQFASTMDPALQKQAIQGLERIMVEQVPWIPVVAGARWFEYNTMRFTGWPDQQNQYAVGSPYSYPDNEIIVMHLQPVS</sequence>
<dbReference type="Pfam" id="PF00496">
    <property type="entry name" value="SBP_bac_5"/>
    <property type="match status" value="1"/>
</dbReference>
<dbReference type="GO" id="GO:1904680">
    <property type="term" value="F:peptide transmembrane transporter activity"/>
    <property type="evidence" value="ECO:0007669"/>
    <property type="project" value="TreeGrafter"/>
</dbReference>
<feature type="domain" description="Solute-binding protein family 5" evidence="1">
    <location>
        <begin position="91"/>
        <end position="459"/>
    </location>
</feature>
<dbReference type="Proteomes" id="UP000248706">
    <property type="component" value="Unassembled WGS sequence"/>
</dbReference>
<dbReference type="SUPFAM" id="SSF53850">
    <property type="entry name" value="Periplasmic binding protein-like II"/>
    <property type="match status" value="1"/>
</dbReference>
<gene>
    <name evidence="2" type="ORF">A4R35_04450</name>
</gene>
<dbReference type="RefSeq" id="WP_112426945.1">
    <property type="nucleotide sequence ID" value="NZ_MCIF01000002.1"/>
</dbReference>